<protein>
    <submittedName>
        <fullName evidence="1">Uncharacterized protein</fullName>
    </submittedName>
</protein>
<organism evidence="1 2">
    <name type="scientific">Calothrix parasitica NIES-267</name>
    <dbReference type="NCBI Taxonomy" id="1973488"/>
    <lineage>
        <taxon>Bacteria</taxon>
        <taxon>Bacillati</taxon>
        <taxon>Cyanobacteriota</taxon>
        <taxon>Cyanophyceae</taxon>
        <taxon>Nostocales</taxon>
        <taxon>Calotrichaceae</taxon>
        <taxon>Calothrix</taxon>
    </lineage>
</organism>
<name>A0A1Z4M0A9_9CYAN</name>
<keyword evidence="2" id="KW-1185">Reference proteome</keyword>
<accession>A0A1Z4M0A9</accession>
<dbReference type="AlphaFoldDB" id="A0A1Z4M0A9"/>
<dbReference type="Proteomes" id="UP000218418">
    <property type="component" value="Chromosome"/>
</dbReference>
<evidence type="ECO:0000313" key="2">
    <source>
        <dbReference type="Proteomes" id="UP000218418"/>
    </source>
</evidence>
<dbReference type="EMBL" id="AP018227">
    <property type="protein sequence ID" value="BAY86934.1"/>
    <property type="molecule type" value="Genomic_DNA"/>
</dbReference>
<sequence>MLTAQILEAFSQRISWSTMRVILKNCDLPLGRGWEQTIQKLTDEESIRNNINNKIEQLKKCYDHHLLVNDKALKIYPLERKKIDKLIAAFKKYKPIDTAFHQTYPFPLSDDNLKEVGFSQKLVEIRDTKDSLAVIFCTKRLFTERSQINIEQLNEDTRKELVDYDKIIGIKEHYRQFFDVVVLSKKRNTIEVRIDITGNLSLEDKSKAFFQTIQQFNTLSEDIARIKTPLQESINFFPLIDNLYESDEGKVVELAFITDEGSTKSEKMRRGSIDLRNETYHHAGKQAVDHITSYRLAISWDIQMSRGINSQPELLLPGRAQILSNQTQYLDEVCILNCSSLDDYEFVVDKIFTYLE</sequence>
<reference evidence="1 2" key="1">
    <citation type="submission" date="2017-06" db="EMBL/GenBank/DDBJ databases">
        <title>Genome sequencing of cyanobaciteial culture collection at National Institute for Environmental Studies (NIES).</title>
        <authorList>
            <person name="Hirose Y."/>
            <person name="Shimura Y."/>
            <person name="Fujisawa T."/>
            <person name="Nakamura Y."/>
            <person name="Kawachi M."/>
        </authorList>
    </citation>
    <scope>NUCLEOTIDE SEQUENCE [LARGE SCALE GENOMIC DNA]</scope>
    <source>
        <strain evidence="1 2">NIES-267</strain>
    </source>
</reference>
<gene>
    <name evidence="1" type="ORF">NIES267_64450</name>
</gene>
<evidence type="ECO:0000313" key="1">
    <source>
        <dbReference type="EMBL" id="BAY86934.1"/>
    </source>
</evidence>
<proteinExistence type="predicted"/>
<dbReference type="OrthoDB" id="7057192at2"/>